<dbReference type="InterPro" id="IPR005471">
    <property type="entry name" value="Tscrpt_reg_IclR_N"/>
</dbReference>
<evidence type="ECO:0000313" key="6">
    <source>
        <dbReference type="EMBL" id="CAG9186876.1"/>
    </source>
</evidence>
<evidence type="ECO:0000256" key="3">
    <source>
        <dbReference type="ARBA" id="ARBA00023163"/>
    </source>
</evidence>
<dbReference type="InterPro" id="IPR050707">
    <property type="entry name" value="HTH_MetabolicPath_Reg"/>
</dbReference>
<organism evidence="6 7">
    <name type="scientific">Cupriavidus pinatubonensis</name>
    <dbReference type="NCBI Taxonomy" id="248026"/>
    <lineage>
        <taxon>Bacteria</taxon>
        <taxon>Pseudomonadati</taxon>
        <taxon>Pseudomonadota</taxon>
        <taxon>Betaproteobacteria</taxon>
        <taxon>Burkholderiales</taxon>
        <taxon>Burkholderiaceae</taxon>
        <taxon>Cupriavidus</taxon>
    </lineage>
</organism>
<name>A0ABM8Y2C2_9BURK</name>
<proteinExistence type="predicted"/>
<dbReference type="Proteomes" id="UP000701702">
    <property type="component" value="Unassembled WGS sequence"/>
</dbReference>
<dbReference type="InterPro" id="IPR036388">
    <property type="entry name" value="WH-like_DNA-bd_sf"/>
</dbReference>
<evidence type="ECO:0000259" key="4">
    <source>
        <dbReference type="PROSITE" id="PS51077"/>
    </source>
</evidence>
<protein>
    <submittedName>
        <fullName evidence="6">HTH-type transcriptional regulator TsaQ1/TsaQ2</fullName>
    </submittedName>
</protein>
<dbReference type="EMBL" id="CAJZAF010000055">
    <property type="protein sequence ID" value="CAG9186876.1"/>
    <property type="molecule type" value="Genomic_DNA"/>
</dbReference>
<dbReference type="SUPFAM" id="SSF55781">
    <property type="entry name" value="GAF domain-like"/>
    <property type="match status" value="1"/>
</dbReference>
<dbReference type="PROSITE" id="PS51077">
    <property type="entry name" value="HTH_ICLR"/>
    <property type="match status" value="1"/>
</dbReference>
<dbReference type="Gene3D" id="1.10.10.10">
    <property type="entry name" value="Winged helix-like DNA-binding domain superfamily/Winged helix DNA-binding domain"/>
    <property type="match status" value="1"/>
</dbReference>
<gene>
    <name evidence="6" type="primary">tsaQ1_7</name>
    <name evidence="6" type="ORF">LMG23994_06424</name>
</gene>
<dbReference type="PANTHER" id="PTHR30136">
    <property type="entry name" value="HELIX-TURN-HELIX TRANSCRIPTIONAL REGULATOR, ICLR FAMILY"/>
    <property type="match status" value="1"/>
</dbReference>
<dbReference type="RefSeq" id="WP_220632134.1">
    <property type="nucleotide sequence ID" value="NZ_CAJZAF010000055.1"/>
</dbReference>
<feature type="domain" description="IclR-ED" evidence="5">
    <location>
        <begin position="100"/>
        <end position="283"/>
    </location>
</feature>
<dbReference type="InterPro" id="IPR029016">
    <property type="entry name" value="GAF-like_dom_sf"/>
</dbReference>
<dbReference type="SUPFAM" id="SSF46785">
    <property type="entry name" value="Winged helix' DNA-binding domain"/>
    <property type="match status" value="1"/>
</dbReference>
<keyword evidence="2" id="KW-0238">DNA-binding</keyword>
<dbReference type="Pfam" id="PF01614">
    <property type="entry name" value="IclR_C"/>
    <property type="match status" value="1"/>
</dbReference>
<evidence type="ECO:0000256" key="1">
    <source>
        <dbReference type="ARBA" id="ARBA00023015"/>
    </source>
</evidence>
<dbReference type="SMART" id="SM00346">
    <property type="entry name" value="HTH_ICLR"/>
    <property type="match status" value="1"/>
</dbReference>
<feature type="domain" description="HTH iclR-type" evidence="4">
    <location>
        <begin position="37"/>
        <end position="99"/>
    </location>
</feature>
<comment type="caution">
    <text evidence="6">The sequence shown here is derived from an EMBL/GenBank/DDBJ whole genome shotgun (WGS) entry which is preliminary data.</text>
</comment>
<dbReference type="Gene3D" id="3.30.450.40">
    <property type="match status" value="1"/>
</dbReference>
<keyword evidence="7" id="KW-1185">Reference proteome</keyword>
<dbReference type="PROSITE" id="PS51078">
    <property type="entry name" value="ICLR_ED"/>
    <property type="match status" value="1"/>
</dbReference>
<evidence type="ECO:0000313" key="7">
    <source>
        <dbReference type="Proteomes" id="UP000701702"/>
    </source>
</evidence>
<dbReference type="PANTHER" id="PTHR30136:SF33">
    <property type="entry name" value="TRANSCRIPTIONAL REGULATORY PROTEIN"/>
    <property type="match status" value="1"/>
</dbReference>
<keyword evidence="3" id="KW-0804">Transcription</keyword>
<reference evidence="6 7" key="1">
    <citation type="submission" date="2021-08" db="EMBL/GenBank/DDBJ databases">
        <authorList>
            <person name="Peeters C."/>
        </authorList>
    </citation>
    <scope>NUCLEOTIDE SEQUENCE [LARGE SCALE GENOMIC DNA]</scope>
    <source>
        <strain evidence="6 7">LMG 23994</strain>
    </source>
</reference>
<dbReference type="Pfam" id="PF09339">
    <property type="entry name" value="HTH_IclR"/>
    <property type="match status" value="1"/>
</dbReference>
<sequence>MLHPFSVRPKGHRYQFQASKTGPRPPREDRVESDVMVTPLARGLAVLAAFSSKRDWLGNKEIALEAGIPGPTVSRLLHSLVELGYVHYDAGRRKYRLAAPALTLGYAAVAEGEIQVAARTDMQKFADATDSYFMLGTRDRLDVVVIDTRVGCDAKLSIDMSPGTRLSIAGSVAGAVLLAALPELERCYLEGVLARKGGGEWPSQRRRVAEKISQVRDMGFATSLGEWVPEISSVSVPLCLPEHPPWVLSCIGLTTQMSRPRVEREIGPRLVAMAQSLRERLLAD</sequence>
<evidence type="ECO:0000259" key="5">
    <source>
        <dbReference type="PROSITE" id="PS51078"/>
    </source>
</evidence>
<keyword evidence="1" id="KW-0805">Transcription regulation</keyword>
<dbReference type="InterPro" id="IPR036390">
    <property type="entry name" value="WH_DNA-bd_sf"/>
</dbReference>
<dbReference type="InterPro" id="IPR014757">
    <property type="entry name" value="Tscrpt_reg_IclR_C"/>
</dbReference>
<evidence type="ECO:0000256" key="2">
    <source>
        <dbReference type="ARBA" id="ARBA00023125"/>
    </source>
</evidence>
<accession>A0ABM8Y2C2</accession>